<dbReference type="EMBL" id="QVFD01000009">
    <property type="protein sequence ID" value="RGC46268.1"/>
    <property type="molecule type" value="Genomic_DNA"/>
</dbReference>
<evidence type="ECO:0000313" key="5">
    <source>
        <dbReference type="Proteomes" id="UP000261231"/>
    </source>
</evidence>
<feature type="transmembrane region" description="Helical" evidence="1">
    <location>
        <begin position="18"/>
        <end position="38"/>
    </location>
</feature>
<keyword evidence="1" id="KW-0472">Membrane</keyword>
<name>A0A3E2TEY0_9FIRM</name>
<protein>
    <recommendedName>
        <fullName evidence="6">SURF1-like protein</fullName>
    </recommendedName>
</protein>
<accession>A0A3E2TEY0</accession>
<sequence>MEVITDEIAERGLRRKALALWILSGALVAVTIGSILFYRNPWLVHRMDASQATTEVLGQIADSRSPYIKIEGMELTFTGYYKVNGSGTVCSYCYMGSVGDYYILTDIPARDKGALVEDSSLDANTLSDYTLTGQVVRKNEITEQLAEAENMTLEDYRNYYHMADVEIHDYDGDQERLRIYQLMLLVLAVGAVAAGAILWSESRLGTQIVSENL</sequence>
<evidence type="ECO:0000313" key="3">
    <source>
        <dbReference type="EMBL" id="RGC46268.1"/>
    </source>
</evidence>
<keyword evidence="1" id="KW-0812">Transmembrane</keyword>
<feature type="transmembrane region" description="Helical" evidence="1">
    <location>
        <begin position="179"/>
        <end position="199"/>
    </location>
</feature>
<keyword evidence="1" id="KW-1133">Transmembrane helix</keyword>
<evidence type="ECO:0000256" key="1">
    <source>
        <dbReference type="SAM" id="Phobius"/>
    </source>
</evidence>
<evidence type="ECO:0000313" key="4">
    <source>
        <dbReference type="Proteomes" id="UP000260773"/>
    </source>
</evidence>
<reference evidence="4 5" key="1">
    <citation type="submission" date="2018-08" db="EMBL/GenBank/DDBJ databases">
        <title>A genome reference for cultivated species of the human gut microbiota.</title>
        <authorList>
            <person name="Zou Y."/>
            <person name="Xue W."/>
            <person name="Luo G."/>
        </authorList>
    </citation>
    <scope>NUCLEOTIDE SEQUENCE [LARGE SCALE GENOMIC DNA]</scope>
    <source>
        <strain evidence="2 4">AF45-17</strain>
        <strain evidence="3 5">AM28-39</strain>
    </source>
</reference>
<keyword evidence="5" id="KW-1185">Reference proteome</keyword>
<dbReference type="AlphaFoldDB" id="A0A3E2TEY0"/>
<dbReference type="Proteomes" id="UP000260773">
    <property type="component" value="Unassembled WGS sequence"/>
</dbReference>
<organism evidence="2 4">
    <name type="scientific">Coprococcus catus</name>
    <dbReference type="NCBI Taxonomy" id="116085"/>
    <lineage>
        <taxon>Bacteria</taxon>
        <taxon>Bacillati</taxon>
        <taxon>Bacillota</taxon>
        <taxon>Clostridia</taxon>
        <taxon>Lachnospirales</taxon>
        <taxon>Lachnospiraceae</taxon>
        <taxon>Coprococcus</taxon>
    </lineage>
</organism>
<dbReference type="EMBL" id="QVEP01000064">
    <property type="protein sequence ID" value="RGB73884.1"/>
    <property type="molecule type" value="Genomic_DNA"/>
</dbReference>
<evidence type="ECO:0008006" key="6">
    <source>
        <dbReference type="Google" id="ProtNLM"/>
    </source>
</evidence>
<dbReference type="RefSeq" id="WP_015513872.1">
    <property type="nucleotide sequence ID" value="NZ_JAMXUZ010000001.1"/>
</dbReference>
<proteinExistence type="predicted"/>
<comment type="caution">
    <text evidence="2">The sequence shown here is derived from an EMBL/GenBank/DDBJ whole genome shotgun (WGS) entry which is preliminary data.</text>
</comment>
<evidence type="ECO:0000313" key="2">
    <source>
        <dbReference type="EMBL" id="RGB73884.1"/>
    </source>
</evidence>
<gene>
    <name evidence="2" type="ORF">DW070_15660</name>
    <name evidence="3" type="ORF">DW747_10250</name>
</gene>
<dbReference type="Proteomes" id="UP000261231">
    <property type="component" value="Unassembled WGS sequence"/>
</dbReference>